<evidence type="ECO:0000256" key="5">
    <source>
        <dbReference type="ARBA" id="ARBA00023242"/>
    </source>
</evidence>
<evidence type="ECO:0000313" key="9">
    <source>
        <dbReference type="EMBL" id="KAF2741535.1"/>
    </source>
</evidence>
<gene>
    <name evidence="9" type="ORF">EJ04DRAFT_583146</name>
</gene>
<evidence type="ECO:0000256" key="7">
    <source>
        <dbReference type="SAM" id="Coils"/>
    </source>
</evidence>
<comment type="caution">
    <text evidence="9">The sequence shown here is derived from an EMBL/GenBank/DDBJ whole genome shotgun (WGS) entry which is preliminary data.</text>
</comment>
<dbReference type="OrthoDB" id="1421013at2759"/>
<keyword evidence="5 6" id="KW-0539">Nucleus</keyword>
<evidence type="ECO:0000256" key="1">
    <source>
        <dbReference type="ARBA" id="ARBA00004123"/>
    </source>
</evidence>
<feature type="compositionally biased region" description="Basic residues" evidence="8">
    <location>
        <begin position="264"/>
        <end position="274"/>
    </location>
</feature>
<keyword evidence="3 6" id="KW-0698">rRNA processing</keyword>
<evidence type="ECO:0000256" key="4">
    <source>
        <dbReference type="ARBA" id="ARBA00022884"/>
    </source>
</evidence>
<evidence type="ECO:0000256" key="2">
    <source>
        <dbReference type="ARBA" id="ARBA00009154"/>
    </source>
</evidence>
<dbReference type="EMBL" id="ML996097">
    <property type="protein sequence ID" value="KAF2741535.1"/>
    <property type="molecule type" value="Genomic_DNA"/>
</dbReference>
<dbReference type="GO" id="GO:0005730">
    <property type="term" value="C:nucleolus"/>
    <property type="evidence" value="ECO:0007669"/>
    <property type="project" value="TreeGrafter"/>
</dbReference>
<sequence length="335" mass="36576">MDPSTNVVDQIEDLEANIDELADTLKPLLATPLPTLSSTLPLLDRAKLYVLYCYTIESLLFSALQSSGVDPKQHAVFRELARLKAYFKKLKDAELGPKPKTRLDKGAAARFIKAGLSGNDRHDRQRAEREARERAKASLKAQRVHKRFDDNGEEIDAHAAAGSSTQAQPAVAAAADEQAAPKRSKKRKADTLSDTAQTLSDAAHSLSDAAASLLPPAPSPSPPVSPSHDLSSENAAMYGTPSPPAPHSPPHKLSKKESKLEQKRQRRADRHARINSRPEELIVPAKDENVGPRTRGETFEALLKGPLVRRGGKDGGRDRDRRKDWKKDGRGRGKG</sequence>
<dbReference type="GO" id="GO:0000178">
    <property type="term" value="C:exosome (RNase complex)"/>
    <property type="evidence" value="ECO:0007669"/>
    <property type="project" value="TreeGrafter"/>
</dbReference>
<protein>
    <recommendedName>
        <fullName evidence="6">Exosome complex protein</fullName>
    </recommendedName>
</protein>
<accession>A0A9P4RCB5</accession>
<feature type="compositionally biased region" description="Low complexity" evidence="8">
    <location>
        <begin position="166"/>
        <end position="178"/>
    </location>
</feature>
<evidence type="ECO:0000313" key="10">
    <source>
        <dbReference type="Proteomes" id="UP000799444"/>
    </source>
</evidence>
<evidence type="ECO:0000256" key="8">
    <source>
        <dbReference type="SAM" id="MobiDB-lite"/>
    </source>
</evidence>
<reference evidence="9" key="1">
    <citation type="journal article" date="2020" name="Stud. Mycol.">
        <title>101 Dothideomycetes genomes: a test case for predicting lifestyles and emergence of pathogens.</title>
        <authorList>
            <person name="Haridas S."/>
            <person name="Albert R."/>
            <person name="Binder M."/>
            <person name="Bloem J."/>
            <person name="Labutti K."/>
            <person name="Salamov A."/>
            <person name="Andreopoulos B."/>
            <person name="Baker S."/>
            <person name="Barry K."/>
            <person name="Bills G."/>
            <person name="Bluhm B."/>
            <person name="Cannon C."/>
            <person name="Castanera R."/>
            <person name="Culley D."/>
            <person name="Daum C."/>
            <person name="Ezra D."/>
            <person name="Gonzalez J."/>
            <person name="Henrissat B."/>
            <person name="Kuo A."/>
            <person name="Liang C."/>
            <person name="Lipzen A."/>
            <person name="Lutzoni F."/>
            <person name="Magnuson J."/>
            <person name="Mondo S."/>
            <person name="Nolan M."/>
            <person name="Ohm R."/>
            <person name="Pangilinan J."/>
            <person name="Park H.-J."/>
            <person name="Ramirez L."/>
            <person name="Alfaro M."/>
            <person name="Sun H."/>
            <person name="Tritt A."/>
            <person name="Yoshinaga Y."/>
            <person name="Zwiers L.-H."/>
            <person name="Turgeon B."/>
            <person name="Goodwin S."/>
            <person name="Spatafora J."/>
            <person name="Crous P."/>
            <person name="Grigoriev I."/>
        </authorList>
    </citation>
    <scope>NUCLEOTIDE SEQUENCE</scope>
    <source>
        <strain evidence="9">CBS 125425</strain>
    </source>
</reference>
<dbReference type="Proteomes" id="UP000799444">
    <property type="component" value="Unassembled WGS sequence"/>
</dbReference>
<keyword evidence="7" id="KW-0175">Coiled coil</keyword>
<comment type="function">
    <text evidence="6">Required for exosome-dependent processing of pre-rRNA and small nucleolar RNA (snRNA) precursors. Involved in processing of 35S pre-rRNA at the A0, A1 and A2 sites.</text>
</comment>
<keyword evidence="4 6" id="KW-0694">RNA-binding</keyword>
<proteinExistence type="inferred from homology"/>
<organism evidence="9 10">
    <name type="scientific">Polyplosphaeria fusca</name>
    <dbReference type="NCBI Taxonomy" id="682080"/>
    <lineage>
        <taxon>Eukaryota</taxon>
        <taxon>Fungi</taxon>
        <taxon>Dikarya</taxon>
        <taxon>Ascomycota</taxon>
        <taxon>Pezizomycotina</taxon>
        <taxon>Dothideomycetes</taxon>
        <taxon>Pleosporomycetidae</taxon>
        <taxon>Pleosporales</taxon>
        <taxon>Tetraplosphaeriaceae</taxon>
        <taxon>Polyplosphaeria</taxon>
    </lineage>
</organism>
<comment type="similarity">
    <text evidence="2 6">Belongs to the C1D family.</text>
</comment>
<name>A0A9P4RCB5_9PLEO</name>
<dbReference type="GO" id="GO:0003723">
    <property type="term" value="F:RNA binding"/>
    <property type="evidence" value="ECO:0007669"/>
    <property type="project" value="UniProtKB-UniRule"/>
</dbReference>
<dbReference type="PANTHER" id="PTHR15341:SF3">
    <property type="entry name" value="NUCLEAR NUCLEIC ACID-BINDING PROTEIN C1D"/>
    <property type="match status" value="1"/>
</dbReference>
<evidence type="ECO:0000256" key="6">
    <source>
        <dbReference type="RuleBase" id="RU368003"/>
    </source>
</evidence>
<evidence type="ECO:0000256" key="3">
    <source>
        <dbReference type="ARBA" id="ARBA00022552"/>
    </source>
</evidence>
<dbReference type="AlphaFoldDB" id="A0A9P4RCB5"/>
<feature type="compositionally biased region" description="Pro residues" evidence="8">
    <location>
        <begin position="215"/>
        <end position="225"/>
    </location>
</feature>
<feature type="region of interest" description="Disordered" evidence="8">
    <location>
        <begin position="160"/>
        <end position="335"/>
    </location>
</feature>
<dbReference type="GO" id="GO:0010468">
    <property type="term" value="P:regulation of gene expression"/>
    <property type="evidence" value="ECO:0007669"/>
    <property type="project" value="TreeGrafter"/>
</dbReference>
<comment type="subcellular location">
    <subcellularLocation>
        <location evidence="1 6">Nucleus</location>
    </subcellularLocation>
</comment>
<feature type="coiled-coil region" evidence="7">
    <location>
        <begin position="4"/>
        <end position="31"/>
    </location>
</feature>
<dbReference type="InterPro" id="IPR011082">
    <property type="entry name" value="Exosome-assoc_fac/DNA_repair"/>
</dbReference>
<dbReference type="InterPro" id="IPR007146">
    <property type="entry name" value="Sas10/Utp3/C1D"/>
</dbReference>
<feature type="compositionally biased region" description="Low complexity" evidence="8">
    <location>
        <begin position="199"/>
        <end position="214"/>
    </location>
</feature>
<dbReference type="PANTHER" id="PTHR15341">
    <property type="entry name" value="SUN-COR STEROID HORMONE RECEPTOR CO-REPRESSOR"/>
    <property type="match status" value="1"/>
</dbReference>
<feature type="compositionally biased region" description="Basic and acidic residues" evidence="8">
    <location>
        <begin position="276"/>
        <end position="298"/>
    </location>
</feature>
<feature type="compositionally biased region" description="Basic and acidic residues" evidence="8">
    <location>
        <begin position="119"/>
        <end position="136"/>
    </location>
</feature>
<feature type="region of interest" description="Disordered" evidence="8">
    <location>
        <begin position="114"/>
        <end position="148"/>
    </location>
</feature>
<dbReference type="GO" id="GO:0003677">
    <property type="term" value="F:DNA binding"/>
    <property type="evidence" value="ECO:0007669"/>
    <property type="project" value="TreeGrafter"/>
</dbReference>
<feature type="compositionally biased region" description="Basic and acidic residues" evidence="8">
    <location>
        <begin position="311"/>
        <end position="335"/>
    </location>
</feature>
<dbReference type="GO" id="GO:0000460">
    <property type="term" value="P:maturation of 5.8S rRNA"/>
    <property type="evidence" value="ECO:0007669"/>
    <property type="project" value="TreeGrafter"/>
</dbReference>
<dbReference type="Pfam" id="PF04000">
    <property type="entry name" value="Sas10_Utp3"/>
    <property type="match status" value="1"/>
</dbReference>
<keyword evidence="10" id="KW-1185">Reference proteome</keyword>